<dbReference type="CDD" id="cd00865">
    <property type="entry name" value="PEBP_bact_arch"/>
    <property type="match status" value="1"/>
</dbReference>
<reference evidence="1 2" key="1">
    <citation type="submission" date="2019-03" db="EMBL/GenBank/DDBJ databases">
        <title>Genome sequence of Sphingomonas sp. 17J27-24.</title>
        <authorList>
            <person name="Kim M."/>
            <person name="Maeng S."/>
            <person name="Sathiyaraj S."/>
        </authorList>
    </citation>
    <scope>NUCLEOTIDE SEQUENCE [LARGE SCALE GENOMIC DNA]</scope>
    <source>
        <strain evidence="1 2">17J27-24</strain>
    </source>
</reference>
<sequence>MQVSSPAFSAGALIPLRYSAYGDGISPPLAWSAPPEGTRSLVLIMEDPDAVSARPFIHWLAWGIAPTLRQLPEGVADAAPTGLREGRNTRGRAGYFGPRPHGARPHHYHFQLFALDTAPALAAGSNREALLAAMKGHVLAKGDLVGLFAQPRR</sequence>
<comment type="caution">
    <text evidence="1">The sequence shown here is derived from an EMBL/GenBank/DDBJ whole genome shotgun (WGS) entry which is preliminary data.</text>
</comment>
<protein>
    <submittedName>
        <fullName evidence="1">YbhB/YbcL family Raf kinase inhibitor-like protein</fullName>
    </submittedName>
</protein>
<organism evidence="1 2">
    <name type="scientific">Sphingomonas parva</name>
    <dbReference type="NCBI Taxonomy" id="2555898"/>
    <lineage>
        <taxon>Bacteria</taxon>
        <taxon>Pseudomonadati</taxon>
        <taxon>Pseudomonadota</taxon>
        <taxon>Alphaproteobacteria</taxon>
        <taxon>Sphingomonadales</taxon>
        <taxon>Sphingomonadaceae</taxon>
        <taxon>Sphingomonas</taxon>
    </lineage>
</organism>
<name>A0A4Y8ZP97_9SPHN</name>
<evidence type="ECO:0000313" key="1">
    <source>
        <dbReference type="EMBL" id="TFI57838.1"/>
    </source>
</evidence>
<dbReference type="Proteomes" id="UP000298213">
    <property type="component" value="Unassembled WGS sequence"/>
</dbReference>
<dbReference type="AlphaFoldDB" id="A0A4Y8ZP97"/>
<dbReference type="PANTHER" id="PTHR30289">
    <property type="entry name" value="UNCHARACTERIZED PROTEIN YBCL-RELATED"/>
    <property type="match status" value="1"/>
</dbReference>
<dbReference type="Pfam" id="PF01161">
    <property type="entry name" value="PBP"/>
    <property type="match status" value="1"/>
</dbReference>
<accession>A0A4Y8ZP97</accession>
<dbReference type="SUPFAM" id="SSF49777">
    <property type="entry name" value="PEBP-like"/>
    <property type="match status" value="1"/>
</dbReference>
<dbReference type="EMBL" id="SPDV01000023">
    <property type="protein sequence ID" value="TFI57838.1"/>
    <property type="molecule type" value="Genomic_DNA"/>
</dbReference>
<dbReference type="Gene3D" id="3.90.280.10">
    <property type="entry name" value="PEBP-like"/>
    <property type="match status" value="1"/>
</dbReference>
<dbReference type="NCBIfam" id="TIGR00481">
    <property type="entry name" value="YbhB/YbcL family Raf kinase inhibitor-like protein"/>
    <property type="match status" value="1"/>
</dbReference>
<dbReference type="InterPro" id="IPR036610">
    <property type="entry name" value="PEBP-like_sf"/>
</dbReference>
<dbReference type="PANTHER" id="PTHR30289:SF1">
    <property type="entry name" value="PEBP (PHOSPHATIDYLETHANOLAMINE-BINDING PROTEIN) FAMILY PROTEIN"/>
    <property type="match status" value="1"/>
</dbReference>
<gene>
    <name evidence="1" type="ORF">E2493_13095</name>
</gene>
<dbReference type="OrthoDB" id="9797506at2"/>
<dbReference type="InterPro" id="IPR008914">
    <property type="entry name" value="PEBP"/>
</dbReference>
<keyword evidence="2" id="KW-1185">Reference proteome</keyword>
<dbReference type="InterPro" id="IPR005247">
    <property type="entry name" value="YbhB_YbcL/LppC-like"/>
</dbReference>
<evidence type="ECO:0000313" key="2">
    <source>
        <dbReference type="Proteomes" id="UP000298213"/>
    </source>
</evidence>
<proteinExistence type="predicted"/>